<dbReference type="GO" id="GO:0007189">
    <property type="term" value="P:adenylate cyclase-activating G protein-coupled receptor signaling pathway"/>
    <property type="evidence" value="ECO:0000318"/>
    <property type="project" value="GO_Central"/>
</dbReference>
<dbReference type="InterPro" id="IPR000276">
    <property type="entry name" value="GPCR_Rhodpsn"/>
</dbReference>
<evidence type="ECO:0000256" key="9">
    <source>
        <dbReference type="ARBA" id="ARBA00023224"/>
    </source>
</evidence>
<feature type="transmembrane region" description="Helical" evidence="11">
    <location>
        <begin position="258"/>
        <end position="277"/>
    </location>
</feature>
<reference evidence="13 14" key="1">
    <citation type="journal article" date="2008" name="Nature">
        <title>The Trichoplax genome and the nature of placozoans.</title>
        <authorList>
            <person name="Srivastava M."/>
            <person name="Begovic E."/>
            <person name="Chapman J."/>
            <person name="Putnam N.H."/>
            <person name="Hellsten U."/>
            <person name="Kawashima T."/>
            <person name="Kuo A."/>
            <person name="Mitros T."/>
            <person name="Salamov A."/>
            <person name="Carpenter M.L."/>
            <person name="Signorovitch A.Y."/>
            <person name="Moreno M.A."/>
            <person name="Kamm K."/>
            <person name="Grimwood J."/>
            <person name="Schmutz J."/>
            <person name="Shapiro H."/>
            <person name="Grigoriev I.V."/>
            <person name="Buss L.W."/>
            <person name="Schierwater B."/>
            <person name="Dellaporta S.L."/>
            <person name="Rokhsar D.S."/>
        </authorList>
    </citation>
    <scope>NUCLEOTIDE SEQUENCE [LARGE SCALE GENOMIC DNA]</scope>
    <source>
        <strain evidence="13 14">Grell-BS-1999</strain>
    </source>
</reference>
<dbReference type="PhylomeDB" id="B3S3N4"/>
<dbReference type="PANTHER" id="PTHR11866:SF16">
    <property type="entry name" value="PROSTAGLANDIN E2 RECEPTOR EP4 SUBTYPE-LIKE PROTEIN"/>
    <property type="match status" value="1"/>
</dbReference>
<accession>B3S3N4</accession>
<dbReference type="HOGENOM" id="CLU_049788_0_0_1"/>
<sequence>MPYILDNSTRTNTNLRMAESSDISNWNCTLTTDCQPTNLVGLFLILFIVVVSLVGNFTAIYYTRKNANTIVQTLLFHVLACTDVLTSLLTSPLVIASYLSGRWVGGQFGCKYECWAINACGCFAGVVIVVIAIERWIALTQPYEYEKIVTIPKMKKALIALGFIYGTFFISPTLGFGHVRIFEPGTYCNIDWFATQTEDRVFAAFCIGIILSCVVIVIACNIHVIIILNRLRLQRRKLEISSTAAAERKLKRSDSETSMAKIMIIITICYCICWLPVAIRYIYNQSGLPADPAADTTAFRLATFNVVFNPIILLALKKEFRVRLHDGACVDDHTRASFQRMKQPCICLLDED</sequence>
<dbReference type="InParanoid" id="B3S3N4"/>
<keyword evidence="5 10" id="KW-0297">G-protein coupled receptor</keyword>
<dbReference type="GeneID" id="6756259"/>
<protein>
    <recommendedName>
        <fullName evidence="12">G-protein coupled receptors family 1 profile domain-containing protein</fullName>
    </recommendedName>
</protein>
<evidence type="ECO:0000313" key="13">
    <source>
        <dbReference type="EMBL" id="EDV22308.1"/>
    </source>
</evidence>
<gene>
    <name evidence="13" type="ORF">TRIADDRAFT_58786</name>
</gene>
<dbReference type="AlphaFoldDB" id="B3S3N4"/>
<evidence type="ECO:0000259" key="12">
    <source>
        <dbReference type="PROSITE" id="PS50262"/>
    </source>
</evidence>
<dbReference type="OMA" id="CIDAHQL"/>
<dbReference type="CTD" id="6756259"/>
<keyword evidence="8" id="KW-0325">Glycoprotein</keyword>
<comment type="similarity">
    <text evidence="10">Belongs to the G-protein coupled receptor 1 family.</text>
</comment>
<evidence type="ECO:0000256" key="2">
    <source>
        <dbReference type="ARBA" id="ARBA00022475"/>
    </source>
</evidence>
<evidence type="ECO:0000256" key="3">
    <source>
        <dbReference type="ARBA" id="ARBA00022692"/>
    </source>
</evidence>
<feature type="transmembrane region" description="Helical" evidence="11">
    <location>
        <begin position="158"/>
        <end position="181"/>
    </location>
</feature>
<dbReference type="Pfam" id="PF00001">
    <property type="entry name" value="7tm_1"/>
    <property type="match status" value="1"/>
</dbReference>
<dbReference type="GO" id="GO:0007204">
    <property type="term" value="P:positive regulation of cytosolic calcium ion concentration"/>
    <property type="evidence" value="ECO:0000318"/>
    <property type="project" value="GO_Central"/>
</dbReference>
<dbReference type="eggNOG" id="KOG3656">
    <property type="taxonomic scope" value="Eukaryota"/>
</dbReference>
<dbReference type="InterPro" id="IPR017452">
    <property type="entry name" value="GPCR_Rhodpsn_7TM"/>
</dbReference>
<evidence type="ECO:0000313" key="14">
    <source>
        <dbReference type="Proteomes" id="UP000009022"/>
    </source>
</evidence>
<feature type="transmembrane region" description="Helical" evidence="11">
    <location>
        <begin position="74"/>
        <end position="95"/>
    </location>
</feature>
<dbReference type="PRINTS" id="PR01788">
    <property type="entry name" value="PROSTANOIDR"/>
</dbReference>
<feature type="domain" description="G-protein coupled receptors family 1 profile" evidence="12">
    <location>
        <begin position="55"/>
        <end position="313"/>
    </location>
</feature>
<keyword evidence="2" id="KW-1003">Cell membrane</keyword>
<feature type="transmembrane region" description="Helical" evidence="11">
    <location>
        <begin position="115"/>
        <end position="137"/>
    </location>
</feature>
<dbReference type="PRINTS" id="PR00237">
    <property type="entry name" value="GPCRRHODOPSN"/>
</dbReference>
<keyword evidence="14" id="KW-1185">Reference proteome</keyword>
<feature type="transmembrane region" description="Helical" evidence="11">
    <location>
        <begin position="39"/>
        <end position="62"/>
    </location>
</feature>
<dbReference type="OrthoDB" id="5959154at2759"/>
<evidence type="ECO:0000256" key="7">
    <source>
        <dbReference type="ARBA" id="ARBA00023170"/>
    </source>
</evidence>
<dbReference type="EMBL" id="DS985249">
    <property type="protein sequence ID" value="EDV22308.1"/>
    <property type="molecule type" value="Genomic_DNA"/>
</dbReference>
<dbReference type="PANTHER" id="PTHR11866">
    <property type="entry name" value="G-PROTEIN COUPLED RECEPTOR FAMILY 1 MEMBER"/>
    <property type="match status" value="1"/>
</dbReference>
<dbReference type="PROSITE" id="PS50262">
    <property type="entry name" value="G_PROTEIN_RECEP_F1_2"/>
    <property type="match status" value="1"/>
</dbReference>
<organism evidence="13 14">
    <name type="scientific">Trichoplax adhaerens</name>
    <name type="common">Trichoplax reptans</name>
    <dbReference type="NCBI Taxonomy" id="10228"/>
    <lineage>
        <taxon>Eukaryota</taxon>
        <taxon>Metazoa</taxon>
        <taxon>Placozoa</taxon>
        <taxon>Uniplacotomia</taxon>
        <taxon>Trichoplacea</taxon>
        <taxon>Trichoplacidae</taxon>
        <taxon>Trichoplax</taxon>
    </lineage>
</organism>
<evidence type="ECO:0000256" key="4">
    <source>
        <dbReference type="ARBA" id="ARBA00022989"/>
    </source>
</evidence>
<dbReference type="KEGG" id="tad:TRIADDRAFT_58786"/>
<feature type="transmembrane region" description="Helical" evidence="11">
    <location>
        <begin position="201"/>
        <end position="228"/>
    </location>
</feature>
<dbReference type="GO" id="GO:0005886">
    <property type="term" value="C:plasma membrane"/>
    <property type="evidence" value="ECO:0000318"/>
    <property type="project" value="GO_Central"/>
</dbReference>
<evidence type="ECO:0000256" key="6">
    <source>
        <dbReference type="ARBA" id="ARBA00023136"/>
    </source>
</evidence>
<dbReference type="PROSITE" id="PS00237">
    <property type="entry name" value="G_PROTEIN_RECEP_F1_1"/>
    <property type="match status" value="1"/>
</dbReference>
<keyword evidence="9 10" id="KW-0807">Transducer</keyword>
<dbReference type="GO" id="GO:0004930">
    <property type="term" value="F:G protein-coupled receptor activity"/>
    <property type="evidence" value="ECO:0007669"/>
    <property type="project" value="UniProtKB-KW"/>
</dbReference>
<dbReference type="SUPFAM" id="SSF81321">
    <property type="entry name" value="Family A G protein-coupled receptor-like"/>
    <property type="match status" value="1"/>
</dbReference>
<keyword evidence="7 10" id="KW-0675">Receptor</keyword>
<proteinExistence type="inferred from homology"/>
<keyword evidence="4 11" id="KW-1133">Transmembrane helix</keyword>
<dbReference type="InterPro" id="IPR008365">
    <property type="entry name" value="Prostanoid_rcpt"/>
</dbReference>
<keyword evidence="6 11" id="KW-0472">Membrane</keyword>
<evidence type="ECO:0000256" key="8">
    <source>
        <dbReference type="ARBA" id="ARBA00023180"/>
    </source>
</evidence>
<dbReference type="Gene3D" id="1.20.1070.10">
    <property type="entry name" value="Rhodopsin 7-helix transmembrane proteins"/>
    <property type="match status" value="1"/>
</dbReference>
<keyword evidence="3 10" id="KW-0812">Transmembrane</keyword>
<evidence type="ECO:0000256" key="5">
    <source>
        <dbReference type="ARBA" id="ARBA00023040"/>
    </source>
</evidence>
<feature type="transmembrane region" description="Helical" evidence="11">
    <location>
        <begin position="297"/>
        <end position="316"/>
    </location>
</feature>
<evidence type="ECO:0000256" key="1">
    <source>
        <dbReference type="ARBA" id="ARBA00004651"/>
    </source>
</evidence>
<dbReference type="RefSeq" id="XP_002114852.1">
    <property type="nucleotide sequence ID" value="XM_002114816.1"/>
</dbReference>
<evidence type="ECO:0000256" key="10">
    <source>
        <dbReference type="RuleBase" id="RU000688"/>
    </source>
</evidence>
<name>B3S3N4_TRIAD</name>
<dbReference type="GO" id="GO:0006954">
    <property type="term" value="P:inflammatory response"/>
    <property type="evidence" value="ECO:0000318"/>
    <property type="project" value="GO_Central"/>
</dbReference>
<dbReference type="Proteomes" id="UP000009022">
    <property type="component" value="Unassembled WGS sequence"/>
</dbReference>
<evidence type="ECO:0000256" key="11">
    <source>
        <dbReference type="SAM" id="Phobius"/>
    </source>
</evidence>
<comment type="subcellular location">
    <subcellularLocation>
        <location evidence="1">Cell membrane</location>
        <topology evidence="1">Multi-pass membrane protein</topology>
    </subcellularLocation>
</comment>